<evidence type="ECO:0000256" key="1">
    <source>
        <dbReference type="SAM" id="SignalP"/>
    </source>
</evidence>
<sequence length="82" mass="8571">MKFFFTIALASAATTHASPVEIRGSASGCYAYQNPGCGIDYAVCQCANGWMYQYNTGVVGGCDPPWGFLATSANGLGGWTCN</sequence>
<dbReference type="GeneID" id="70136846"/>
<organism evidence="2 3">
    <name type="scientific">Truncatella angustata</name>
    <dbReference type="NCBI Taxonomy" id="152316"/>
    <lineage>
        <taxon>Eukaryota</taxon>
        <taxon>Fungi</taxon>
        <taxon>Dikarya</taxon>
        <taxon>Ascomycota</taxon>
        <taxon>Pezizomycotina</taxon>
        <taxon>Sordariomycetes</taxon>
        <taxon>Xylariomycetidae</taxon>
        <taxon>Amphisphaeriales</taxon>
        <taxon>Sporocadaceae</taxon>
        <taxon>Truncatella</taxon>
    </lineage>
</organism>
<evidence type="ECO:0000313" key="3">
    <source>
        <dbReference type="Proteomes" id="UP000758603"/>
    </source>
</evidence>
<dbReference type="AlphaFoldDB" id="A0A9P8RNU6"/>
<keyword evidence="1" id="KW-0732">Signal</keyword>
<protein>
    <submittedName>
        <fullName evidence="2">Uncharacterized protein</fullName>
    </submittedName>
</protein>
<proteinExistence type="predicted"/>
<gene>
    <name evidence="2" type="ORF">BKA67DRAFT_662224</name>
</gene>
<name>A0A9P8RNU6_9PEZI</name>
<keyword evidence="3" id="KW-1185">Reference proteome</keyword>
<accession>A0A9P8RNU6</accession>
<dbReference type="OrthoDB" id="5238343at2759"/>
<evidence type="ECO:0000313" key="2">
    <source>
        <dbReference type="EMBL" id="KAH6647433.1"/>
    </source>
</evidence>
<dbReference type="EMBL" id="JAGPXC010000008">
    <property type="protein sequence ID" value="KAH6647433.1"/>
    <property type="molecule type" value="Genomic_DNA"/>
</dbReference>
<reference evidence="2" key="1">
    <citation type="journal article" date="2021" name="Nat. Commun.">
        <title>Genetic determinants of endophytism in the Arabidopsis root mycobiome.</title>
        <authorList>
            <person name="Mesny F."/>
            <person name="Miyauchi S."/>
            <person name="Thiergart T."/>
            <person name="Pickel B."/>
            <person name="Atanasova L."/>
            <person name="Karlsson M."/>
            <person name="Huettel B."/>
            <person name="Barry K.W."/>
            <person name="Haridas S."/>
            <person name="Chen C."/>
            <person name="Bauer D."/>
            <person name="Andreopoulos W."/>
            <person name="Pangilinan J."/>
            <person name="LaButti K."/>
            <person name="Riley R."/>
            <person name="Lipzen A."/>
            <person name="Clum A."/>
            <person name="Drula E."/>
            <person name="Henrissat B."/>
            <person name="Kohler A."/>
            <person name="Grigoriev I.V."/>
            <person name="Martin F.M."/>
            <person name="Hacquard S."/>
        </authorList>
    </citation>
    <scope>NUCLEOTIDE SEQUENCE</scope>
    <source>
        <strain evidence="2">MPI-SDFR-AT-0073</strain>
    </source>
</reference>
<dbReference type="Proteomes" id="UP000758603">
    <property type="component" value="Unassembled WGS sequence"/>
</dbReference>
<feature type="signal peptide" evidence="1">
    <location>
        <begin position="1"/>
        <end position="17"/>
    </location>
</feature>
<feature type="chain" id="PRO_5040168370" evidence="1">
    <location>
        <begin position="18"/>
        <end position="82"/>
    </location>
</feature>
<dbReference type="RefSeq" id="XP_045953945.1">
    <property type="nucleotide sequence ID" value="XM_046107955.1"/>
</dbReference>
<comment type="caution">
    <text evidence="2">The sequence shown here is derived from an EMBL/GenBank/DDBJ whole genome shotgun (WGS) entry which is preliminary data.</text>
</comment>